<feature type="binding site" evidence="12">
    <location>
        <begin position="7"/>
        <end position="14"/>
    </location>
    <ligand>
        <name>ATP</name>
        <dbReference type="ChEBI" id="CHEBI:30616"/>
    </ligand>
</feature>
<evidence type="ECO:0000256" key="2">
    <source>
        <dbReference type="ARBA" id="ARBA00012980"/>
    </source>
</evidence>
<keyword evidence="5 12" id="KW-0545">Nucleotide biosynthesis</keyword>
<evidence type="ECO:0000256" key="1">
    <source>
        <dbReference type="ARBA" id="ARBA00009776"/>
    </source>
</evidence>
<feature type="domain" description="Thymidylate kinase-like" evidence="13">
    <location>
        <begin position="5"/>
        <end position="195"/>
    </location>
</feature>
<dbReference type="GO" id="GO:0006233">
    <property type="term" value="P:dTDP biosynthetic process"/>
    <property type="evidence" value="ECO:0007669"/>
    <property type="project" value="InterPro"/>
</dbReference>
<proteinExistence type="inferred from homology"/>
<dbReference type="CDD" id="cd01672">
    <property type="entry name" value="TMPK"/>
    <property type="match status" value="1"/>
</dbReference>
<comment type="function">
    <text evidence="11 12">Phosphorylation of dTMP to form dTDP in both de novo and salvage pathways of dTTP synthesis.</text>
</comment>
<gene>
    <name evidence="12 14" type="primary">tmk</name>
    <name evidence="14" type="ORF">Pla52n_09310</name>
</gene>
<dbReference type="InterPro" id="IPR039430">
    <property type="entry name" value="Thymidylate_kin-like_dom"/>
</dbReference>
<accession>A0A5C6BAP1</accession>
<dbReference type="HAMAP" id="MF_00165">
    <property type="entry name" value="Thymidylate_kinase"/>
    <property type="match status" value="1"/>
</dbReference>
<reference evidence="14 15" key="1">
    <citation type="submission" date="2019-02" db="EMBL/GenBank/DDBJ databases">
        <title>Deep-cultivation of Planctomycetes and their phenomic and genomic characterization uncovers novel biology.</title>
        <authorList>
            <person name="Wiegand S."/>
            <person name="Jogler M."/>
            <person name="Boedeker C."/>
            <person name="Pinto D."/>
            <person name="Vollmers J."/>
            <person name="Rivas-Marin E."/>
            <person name="Kohn T."/>
            <person name="Peeters S.H."/>
            <person name="Heuer A."/>
            <person name="Rast P."/>
            <person name="Oberbeckmann S."/>
            <person name="Bunk B."/>
            <person name="Jeske O."/>
            <person name="Meyerdierks A."/>
            <person name="Storesund J.E."/>
            <person name="Kallscheuer N."/>
            <person name="Luecker S."/>
            <person name="Lage O.M."/>
            <person name="Pohl T."/>
            <person name="Merkel B.J."/>
            <person name="Hornburger P."/>
            <person name="Mueller R.-W."/>
            <person name="Bruemmer F."/>
            <person name="Labrenz M."/>
            <person name="Spormann A.M."/>
            <person name="Op Den Camp H."/>
            <person name="Overmann J."/>
            <person name="Amann R."/>
            <person name="Jetten M.S.M."/>
            <person name="Mascher T."/>
            <person name="Medema M.H."/>
            <person name="Devos D.P."/>
            <person name="Kaster A.-K."/>
            <person name="Ovreas L."/>
            <person name="Rohde M."/>
            <person name="Galperin M.Y."/>
            <person name="Jogler C."/>
        </authorList>
    </citation>
    <scope>NUCLEOTIDE SEQUENCE [LARGE SCALE GENOMIC DNA]</scope>
    <source>
        <strain evidence="14 15">Pla52n</strain>
    </source>
</reference>
<dbReference type="SUPFAM" id="SSF52540">
    <property type="entry name" value="P-loop containing nucleoside triphosphate hydrolases"/>
    <property type="match status" value="1"/>
</dbReference>
<dbReference type="NCBIfam" id="TIGR00041">
    <property type="entry name" value="DTMP_kinase"/>
    <property type="match status" value="1"/>
</dbReference>
<dbReference type="EMBL" id="SJPN01000001">
    <property type="protein sequence ID" value="TWU08349.1"/>
    <property type="molecule type" value="Genomic_DNA"/>
</dbReference>
<dbReference type="PANTHER" id="PTHR10344">
    <property type="entry name" value="THYMIDYLATE KINASE"/>
    <property type="match status" value="1"/>
</dbReference>
<dbReference type="PROSITE" id="PS01331">
    <property type="entry name" value="THYMIDYLATE_KINASE"/>
    <property type="match status" value="1"/>
</dbReference>
<dbReference type="InterPro" id="IPR027417">
    <property type="entry name" value="P-loop_NTPase"/>
</dbReference>
<evidence type="ECO:0000313" key="15">
    <source>
        <dbReference type="Proteomes" id="UP000320176"/>
    </source>
</evidence>
<dbReference type="GO" id="GO:0005524">
    <property type="term" value="F:ATP binding"/>
    <property type="evidence" value="ECO:0007669"/>
    <property type="project" value="UniProtKB-UniRule"/>
</dbReference>
<evidence type="ECO:0000256" key="6">
    <source>
        <dbReference type="ARBA" id="ARBA00022741"/>
    </source>
</evidence>
<evidence type="ECO:0000256" key="7">
    <source>
        <dbReference type="ARBA" id="ARBA00022777"/>
    </source>
</evidence>
<comment type="catalytic activity">
    <reaction evidence="10 12">
        <text>dTMP + ATP = dTDP + ADP</text>
        <dbReference type="Rhea" id="RHEA:13517"/>
        <dbReference type="ChEBI" id="CHEBI:30616"/>
        <dbReference type="ChEBI" id="CHEBI:58369"/>
        <dbReference type="ChEBI" id="CHEBI:63528"/>
        <dbReference type="ChEBI" id="CHEBI:456216"/>
        <dbReference type="EC" id="2.7.4.9"/>
    </reaction>
</comment>
<dbReference type="Pfam" id="PF02223">
    <property type="entry name" value="Thymidylate_kin"/>
    <property type="match status" value="1"/>
</dbReference>
<dbReference type="OrthoDB" id="9774907at2"/>
<dbReference type="GO" id="GO:0004798">
    <property type="term" value="F:dTMP kinase activity"/>
    <property type="evidence" value="ECO:0007669"/>
    <property type="project" value="UniProtKB-UniRule"/>
</dbReference>
<dbReference type="AlphaFoldDB" id="A0A5C6BAP1"/>
<comment type="caution">
    <text evidence="14">The sequence shown here is derived from an EMBL/GenBank/DDBJ whole genome shotgun (WGS) entry which is preliminary data.</text>
</comment>
<evidence type="ECO:0000256" key="8">
    <source>
        <dbReference type="ARBA" id="ARBA00022840"/>
    </source>
</evidence>
<comment type="similarity">
    <text evidence="1 12">Belongs to the thymidylate kinase family.</text>
</comment>
<evidence type="ECO:0000256" key="3">
    <source>
        <dbReference type="ARBA" id="ARBA00017144"/>
    </source>
</evidence>
<dbReference type="Proteomes" id="UP000320176">
    <property type="component" value="Unassembled WGS sequence"/>
</dbReference>
<evidence type="ECO:0000259" key="13">
    <source>
        <dbReference type="Pfam" id="PF02223"/>
    </source>
</evidence>
<dbReference type="PANTHER" id="PTHR10344:SF4">
    <property type="entry name" value="UMP-CMP KINASE 2, MITOCHONDRIAL"/>
    <property type="match status" value="1"/>
</dbReference>
<organism evidence="14 15">
    <name type="scientific">Stieleria varia</name>
    <dbReference type="NCBI Taxonomy" id="2528005"/>
    <lineage>
        <taxon>Bacteria</taxon>
        <taxon>Pseudomonadati</taxon>
        <taxon>Planctomycetota</taxon>
        <taxon>Planctomycetia</taxon>
        <taxon>Pirellulales</taxon>
        <taxon>Pirellulaceae</taxon>
        <taxon>Stieleria</taxon>
    </lineage>
</organism>
<keyword evidence="4 12" id="KW-0808">Transferase</keyword>
<dbReference type="InterPro" id="IPR018095">
    <property type="entry name" value="Thymidylate_kin_CS"/>
</dbReference>
<keyword evidence="7 12" id="KW-0418">Kinase</keyword>
<evidence type="ECO:0000256" key="9">
    <source>
        <dbReference type="ARBA" id="ARBA00029962"/>
    </source>
</evidence>
<evidence type="ECO:0000256" key="11">
    <source>
        <dbReference type="ARBA" id="ARBA00057735"/>
    </source>
</evidence>
<dbReference type="EC" id="2.7.4.9" evidence="2 12"/>
<dbReference type="RefSeq" id="WP_146518405.1">
    <property type="nucleotide sequence ID" value="NZ_CP151726.1"/>
</dbReference>
<evidence type="ECO:0000256" key="12">
    <source>
        <dbReference type="HAMAP-Rule" id="MF_00165"/>
    </source>
</evidence>
<sequence>MFITLDGIDGVGKSTQIASLQSHLENAGHQVVTVRDPGSTEIGARLRSLLLDSDLTMHRRTEAMLFMASRCEMVETIIRPALALGKVVISDRFLLSTVVYQSIGDSEKQAIAPTDLWQLGRLANNGLIPDLTILLDLSAATSMQRITGPTDRMESRGTGYMESVRQAFLQQLPHSSPETMVIDAEQDIGSVASEIRRQVDEFLNRYQAANNDQPLT</sequence>
<evidence type="ECO:0000256" key="5">
    <source>
        <dbReference type="ARBA" id="ARBA00022727"/>
    </source>
</evidence>
<keyword evidence="6 12" id="KW-0547">Nucleotide-binding</keyword>
<dbReference type="Gene3D" id="3.40.50.300">
    <property type="entry name" value="P-loop containing nucleotide triphosphate hydrolases"/>
    <property type="match status" value="1"/>
</dbReference>
<dbReference type="InterPro" id="IPR018094">
    <property type="entry name" value="Thymidylate_kinase"/>
</dbReference>
<name>A0A5C6BAP1_9BACT</name>
<dbReference type="GO" id="GO:0006227">
    <property type="term" value="P:dUDP biosynthetic process"/>
    <property type="evidence" value="ECO:0007669"/>
    <property type="project" value="TreeGrafter"/>
</dbReference>
<evidence type="ECO:0000256" key="10">
    <source>
        <dbReference type="ARBA" id="ARBA00048743"/>
    </source>
</evidence>
<evidence type="ECO:0000313" key="14">
    <source>
        <dbReference type="EMBL" id="TWU08349.1"/>
    </source>
</evidence>
<protein>
    <recommendedName>
        <fullName evidence="3 12">Thymidylate kinase</fullName>
        <ecNumber evidence="2 12">2.7.4.9</ecNumber>
    </recommendedName>
    <alternativeName>
        <fullName evidence="9 12">dTMP kinase</fullName>
    </alternativeName>
</protein>
<keyword evidence="8 12" id="KW-0067">ATP-binding</keyword>
<keyword evidence="15" id="KW-1185">Reference proteome</keyword>
<dbReference type="FunFam" id="3.40.50.300:FF:000225">
    <property type="entry name" value="Thymidylate kinase"/>
    <property type="match status" value="1"/>
</dbReference>
<evidence type="ECO:0000256" key="4">
    <source>
        <dbReference type="ARBA" id="ARBA00022679"/>
    </source>
</evidence>
<dbReference type="GO" id="GO:0006235">
    <property type="term" value="P:dTTP biosynthetic process"/>
    <property type="evidence" value="ECO:0007669"/>
    <property type="project" value="UniProtKB-UniRule"/>
</dbReference>
<dbReference type="GO" id="GO:0005829">
    <property type="term" value="C:cytosol"/>
    <property type="evidence" value="ECO:0007669"/>
    <property type="project" value="TreeGrafter"/>
</dbReference>